<proteinExistence type="predicted"/>
<evidence type="ECO:0000259" key="1">
    <source>
        <dbReference type="Pfam" id="PF08241"/>
    </source>
</evidence>
<dbReference type="CDD" id="cd02440">
    <property type="entry name" value="AdoMet_MTases"/>
    <property type="match status" value="1"/>
</dbReference>
<accession>A0A495BIL2</accession>
<dbReference type="EMBL" id="RBID01000011">
    <property type="protein sequence ID" value="RKQ61177.1"/>
    <property type="molecule type" value="Genomic_DNA"/>
</dbReference>
<evidence type="ECO:0000313" key="2">
    <source>
        <dbReference type="EMBL" id="RKQ61177.1"/>
    </source>
</evidence>
<dbReference type="GO" id="GO:0008757">
    <property type="term" value="F:S-adenosylmethionine-dependent methyltransferase activity"/>
    <property type="evidence" value="ECO:0007669"/>
    <property type="project" value="InterPro"/>
</dbReference>
<dbReference type="Pfam" id="PF08241">
    <property type="entry name" value="Methyltransf_11"/>
    <property type="match status" value="1"/>
</dbReference>
<dbReference type="InterPro" id="IPR029063">
    <property type="entry name" value="SAM-dependent_MTases_sf"/>
</dbReference>
<dbReference type="RefSeq" id="WP_120809827.1">
    <property type="nucleotide sequence ID" value="NZ_RBID01000011.1"/>
</dbReference>
<dbReference type="Gene3D" id="3.40.50.150">
    <property type="entry name" value="Vaccinia Virus protein VP39"/>
    <property type="match status" value="1"/>
</dbReference>
<dbReference type="InterPro" id="IPR013216">
    <property type="entry name" value="Methyltransf_11"/>
</dbReference>
<dbReference type="AlphaFoldDB" id="A0A495BIL2"/>
<keyword evidence="2" id="KW-0489">Methyltransferase</keyword>
<dbReference type="GO" id="GO:0032259">
    <property type="term" value="P:methylation"/>
    <property type="evidence" value="ECO:0007669"/>
    <property type="project" value="UniProtKB-KW"/>
</dbReference>
<name>A0A495BIL2_VOGIN</name>
<dbReference type="PANTHER" id="PTHR43591:SF24">
    <property type="entry name" value="2-METHOXY-6-POLYPRENYL-1,4-BENZOQUINOL METHYLASE, MITOCHONDRIAL"/>
    <property type="match status" value="1"/>
</dbReference>
<reference evidence="2 3" key="1">
    <citation type="submission" date="2018-10" db="EMBL/GenBank/DDBJ databases">
        <title>Genomic Encyclopedia of Type Strains, Phase IV (KMG-IV): sequencing the most valuable type-strain genomes for metagenomic binning, comparative biology and taxonomic classification.</title>
        <authorList>
            <person name="Goeker M."/>
        </authorList>
    </citation>
    <scope>NUCLEOTIDE SEQUENCE [LARGE SCALE GENOMIC DNA]</scope>
    <source>
        <strain evidence="2 3">DSM 3303</strain>
    </source>
</reference>
<protein>
    <submittedName>
        <fullName evidence="2">Methyltransferase family protein</fullName>
    </submittedName>
</protein>
<keyword evidence="2" id="KW-0808">Transferase</keyword>
<evidence type="ECO:0000313" key="3">
    <source>
        <dbReference type="Proteomes" id="UP000279384"/>
    </source>
</evidence>
<gene>
    <name evidence="2" type="ORF">C8E02_0944</name>
</gene>
<dbReference type="SUPFAM" id="SSF53335">
    <property type="entry name" value="S-adenosyl-L-methionine-dependent methyltransferases"/>
    <property type="match status" value="1"/>
</dbReference>
<sequence length="311" mass="35055">MQIAEKFMTMLRCPLSGAPLQQGDHGLASRDGSLHYRISPSGVPLFAEHFCTDDARRQQAHFEKIAGIYINNLGYPHTQEYAAYLDRAFLDIAAEASLGSTAEICCGSGEAFRLLGNKVGTGLGIDISLSMLEAAKTSLLDAEQYCFVQGDATRLPLADDLFDSVFIIGGIHHVNDRQQLFREVFRILKPNGRFYWREPVSDFFLWRWLRALIYRLSPSLDDKTERPLLYRETVPPLENAGFVLKTWQTYGFFGYCLLMNSDVLVFNRAFRHIPGIRGITRLAAKLDHAITSLHAFRRYGLIVIGMAEKPG</sequence>
<comment type="caution">
    <text evidence="2">The sequence shown here is derived from an EMBL/GenBank/DDBJ whole genome shotgun (WGS) entry which is preliminary data.</text>
</comment>
<organism evidence="2 3">
    <name type="scientific">Vogesella indigofera</name>
    <name type="common">Pseudomonas indigofera</name>
    <dbReference type="NCBI Taxonomy" id="45465"/>
    <lineage>
        <taxon>Bacteria</taxon>
        <taxon>Pseudomonadati</taxon>
        <taxon>Pseudomonadota</taxon>
        <taxon>Betaproteobacteria</taxon>
        <taxon>Neisseriales</taxon>
        <taxon>Chromobacteriaceae</taxon>
        <taxon>Vogesella</taxon>
    </lineage>
</organism>
<feature type="domain" description="Methyltransferase type 11" evidence="1">
    <location>
        <begin position="103"/>
        <end position="195"/>
    </location>
</feature>
<dbReference type="Proteomes" id="UP000279384">
    <property type="component" value="Unassembled WGS sequence"/>
</dbReference>
<dbReference type="PANTHER" id="PTHR43591">
    <property type="entry name" value="METHYLTRANSFERASE"/>
    <property type="match status" value="1"/>
</dbReference>